<dbReference type="InterPro" id="IPR011074">
    <property type="entry name" value="CRAL/TRIO_N_dom"/>
</dbReference>
<gene>
    <name evidence="2" type="ORF">CXQ87_003623</name>
</gene>
<protein>
    <recommendedName>
        <fullName evidence="1">CRAL-TRIO domain-containing protein</fullName>
    </recommendedName>
</protein>
<proteinExistence type="predicted"/>
<dbReference type="AlphaFoldDB" id="A0A2V1ACI0"/>
<evidence type="ECO:0000313" key="2">
    <source>
        <dbReference type="EMBL" id="PVH15770.1"/>
    </source>
</evidence>
<name>A0A2V1ACI0_9ASCO</name>
<dbReference type="PANTHER" id="PTHR46590:SF1">
    <property type="entry name" value="PHOSPHATIDYLINOSITOL TRANSFER PROTEIN CSR1"/>
    <property type="match status" value="1"/>
</dbReference>
<comment type="caution">
    <text evidence="2">The sequence shown here is derived from an EMBL/GenBank/DDBJ whole genome shotgun (WGS) entry which is preliminary data.</text>
</comment>
<evidence type="ECO:0000259" key="1">
    <source>
        <dbReference type="PROSITE" id="PS50191"/>
    </source>
</evidence>
<dbReference type="SUPFAM" id="SSF52087">
    <property type="entry name" value="CRAL/TRIO domain"/>
    <property type="match status" value="1"/>
</dbReference>
<dbReference type="SMART" id="SM00516">
    <property type="entry name" value="SEC14"/>
    <property type="match status" value="1"/>
</dbReference>
<dbReference type="InterPro" id="IPR036273">
    <property type="entry name" value="CRAL/TRIO_N_dom_sf"/>
</dbReference>
<dbReference type="InterPro" id="IPR052432">
    <property type="entry name" value="PITP/CRAL-TRIO"/>
</dbReference>
<dbReference type="InterPro" id="IPR001251">
    <property type="entry name" value="CRAL-TRIO_dom"/>
</dbReference>
<dbReference type="PANTHER" id="PTHR46590">
    <property type="entry name" value="PHOSPHATIDYLINOSITOL TRANSFER PROTEIN CSR1-RELATED"/>
    <property type="match status" value="1"/>
</dbReference>
<dbReference type="Proteomes" id="UP000244406">
    <property type="component" value="Unassembled WGS sequence"/>
</dbReference>
<feature type="domain" description="CRAL-TRIO" evidence="1">
    <location>
        <begin position="185"/>
        <end position="347"/>
    </location>
</feature>
<sequence>MTKPVVQPDRAWSIEGDHEIAFKQVYAICLKTFGYDLDEYNYEQLIDPKTFVSGKSPNALPDLEAESVVSQCPPVSERTRKNFKHMMGKSDLHTGEFDENIKVAQKHVWPKVAKYNLGRLHQEFLITPRNDSPDNDILRFVRARKFKVEETINMAFKCLEWKSTEFKVERITIDGDLGIHQDKNLKQLSEAFGMGKVYLRGVDRNGGPITIIRVRNHFGSQCPHKDFERFIVLMLEWVRLSLKPMSLGGDGANILFDLTGISLKNVDLAAVKFLAKAFEANYPESLTAIWIHNAPWVFFTVWKLIRGWLDPVVASKVHFTNSVEDLEKFVDRKNIPDFVGGDDTYRPEYDAPTEENSGLKPKDERFDELAEERKQLSKVFIETTLAWVKAATKEESTKFMNLKIQLGVELAKNMVELDEYVRTRGQFDRNGALKITL</sequence>
<dbReference type="InterPro" id="IPR036865">
    <property type="entry name" value="CRAL-TRIO_dom_sf"/>
</dbReference>
<dbReference type="SUPFAM" id="SSF46938">
    <property type="entry name" value="CRAL/TRIO N-terminal domain"/>
    <property type="match status" value="1"/>
</dbReference>
<dbReference type="VEuPathDB" id="FungiDB:CXQ87_003623"/>
<keyword evidence="3" id="KW-1185">Reference proteome</keyword>
<accession>A0A2V1ACI0</accession>
<dbReference type="Pfam" id="PF00650">
    <property type="entry name" value="CRAL_TRIO"/>
    <property type="match status" value="1"/>
</dbReference>
<organism evidence="2 3">
    <name type="scientific">Candidozyma duobushaemuli</name>
    <dbReference type="NCBI Taxonomy" id="1231522"/>
    <lineage>
        <taxon>Eukaryota</taxon>
        <taxon>Fungi</taxon>
        <taxon>Dikarya</taxon>
        <taxon>Ascomycota</taxon>
        <taxon>Saccharomycotina</taxon>
        <taxon>Pichiomycetes</taxon>
        <taxon>Metschnikowiaceae</taxon>
        <taxon>Candidozyma</taxon>
    </lineage>
</organism>
<dbReference type="EMBL" id="PKFP01000004">
    <property type="protein sequence ID" value="PVH15770.1"/>
    <property type="molecule type" value="Genomic_DNA"/>
</dbReference>
<dbReference type="GeneID" id="37003623"/>
<dbReference type="PROSITE" id="PS50191">
    <property type="entry name" value="CRAL_TRIO"/>
    <property type="match status" value="1"/>
</dbReference>
<evidence type="ECO:0000313" key="3">
    <source>
        <dbReference type="Proteomes" id="UP000244406"/>
    </source>
</evidence>
<dbReference type="CDD" id="cd00170">
    <property type="entry name" value="SEC14"/>
    <property type="match status" value="1"/>
</dbReference>
<dbReference type="Gene3D" id="3.40.525.10">
    <property type="entry name" value="CRAL-TRIO lipid binding domain"/>
    <property type="match status" value="1"/>
</dbReference>
<dbReference type="Pfam" id="PF03765">
    <property type="entry name" value="CRAL_TRIO_N"/>
    <property type="match status" value="1"/>
</dbReference>
<dbReference type="RefSeq" id="XP_025336710.1">
    <property type="nucleotide sequence ID" value="XM_025482092.1"/>
</dbReference>
<reference evidence="2 3" key="1">
    <citation type="submission" date="2017-12" db="EMBL/GenBank/DDBJ databases">
        <title>Genome Sequence of the Amphotericin B-resistant Candida duobushaemulonii strain, B09383.</title>
        <authorList>
            <person name="Chow N.A."/>
            <person name="Gade L."/>
            <person name="Batra D."/>
            <person name="Rowe L.A."/>
            <person name="Loparev V.N."/>
            <person name="Litvintseva A.P."/>
        </authorList>
    </citation>
    <scope>NUCLEOTIDE SEQUENCE [LARGE SCALE GENOMIC DNA]</scope>
    <source>
        <strain evidence="2 3">B09383</strain>
    </source>
</reference>